<evidence type="ECO:0000256" key="6">
    <source>
        <dbReference type="ARBA" id="ARBA00022729"/>
    </source>
</evidence>
<dbReference type="Pfam" id="PF01095">
    <property type="entry name" value="Pectinesterase"/>
    <property type="match status" value="1"/>
</dbReference>
<dbReference type="InterPro" id="IPR012334">
    <property type="entry name" value="Pectin_lyas_fold"/>
</dbReference>
<dbReference type="GO" id="GO:0005576">
    <property type="term" value="C:extracellular region"/>
    <property type="evidence" value="ECO:0007669"/>
    <property type="project" value="UniProtKB-SubCell"/>
</dbReference>
<keyword evidence="7 11" id="KW-0378">Hydrolase</keyword>
<evidence type="ECO:0000256" key="10">
    <source>
        <dbReference type="PROSITE-ProRule" id="PRU10040"/>
    </source>
</evidence>
<keyword evidence="5 11" id="KW-0964">Secreted</keyword>
<organism evidence="13 14">
    <name type="scientific">Salinomyces thailandicus</name>
    <dbReference type="NCBI Taxonomy" id="706561"/>
    <lineage>
        <taxon>Eukaryota</taxon>
        <taxon>Fungi</taxon>
        <taxon>Dikarya</taxon>
        <taxon>Ascomycota</taxon>
        <taxon>Pezizomycotina</taxon>
        <taxon>Dothideomycetes</taxon>
        <taxon>Dothideomycetidae</taxon>
        <taxon>Mycosphaerellales</taxon>
        <taxon>Teratosphaeriaceae</taxon>
        <taxon>Salinomyces</taxon>
    </lineage>
</organism>
<evidence type="ECO:0000256" key="11">
    <source>
        <dbReference type="RuleBase" id="RU000589"/>
    </source>
</evidence>
<evidence type="ECO:0000256" key="4">
    <source>
        <dbReference type="ARBA" id="ARBA00013229"/>
    </source>
</evidence>
<keyword evidence="14" id="KW-1185">Reference proteome</keyword>
<dbReference type="GO" id="GO:0045490">
    <property type="term" value="P:pectin catabolic process"/>
    <property type="evidence" value="ECO:0007669"/>
    <property type="project" value="UniProtKB-UniRule"/>
</dbReference>
<protein>
    <recommendedName>
        <fullName evidence="4 11">Pectinesterase</fullName>
        <ecNumber evidence="4 11">3.1.1.11</ecNumber>
    </recommendedName>
</protein>
<dbReference type="EMBL" id="NAJL01000080">
    <property type="protein sequence ID" value="TKA22238.1"/>
    <property type="molecule type" value="Genomic_DNA"/>
</dbReference>
<reference evidence="13 14" key="1">
    <citation type="submission" date="2017-03" db="EMBL/GenBank/DDBJ databases">
        <title>Genomes of endolithic fungi from Antarctica.</title>
        <authorList>
            <person name="Coleine C."/>
            <person name="Masonjones S."/>
            <person name="Stajich J.E."/>
        </authorList>
    </citation>
    <scope>NUCLEOTIDE SEQUENCE [LARGE SCALE GENOMIC DNA]</scope>
    <source>
        <strain evidence="13 14">CCFEE 6315</strain>
    </source>
</reference>
<evidence type="ECO:0000259" key="12">
    <source>
        <dbReference type="Pfam" id="PF01095"/>
    </source>
</evidence>
<comment type="similarity">
    <text evidence="3">Belongs to the pectinesterase family.</text>
</comment>
<evidence type="ECO:0000313" key="13">
    <source>
        <dbReference type="EMBL" id="TKA22238.1"/>
    </source>
</evidence>
<comment type="function">
    <text evidence="11">Involved in maceration and soft-rotting of plant tissue.</text>
</comment>
<dbReference type="UniPathway" id="UPA00545">
    <property type="reaction ID" value="UER00823"/>
</dbReference>
<keyword evidence="6 11" id="KW-0732">Signal</keyword>
<proteinExistence type="inferred from homology"/>
<evidence type="ECO:0000256" key="5">
    <source>
        <dbReference type="ARBA" id="ARBA00022525"/>
    </source>
</evidence>
<feature type="active site" evidence="10">
    <location>
        <position position="182"/>
    </location>
</feature>
<dbReference type="OrthoDB" id="2019149at2759"/>
<evidence type="ECO:0000256" key="9">
    <source>
        <dbReference type="ARBA" id="ARBA00047928"/>
    </source>
</evidence>
<feature type="domain" description="Pectinesterase catalytic" evidence="12">
    <location>
        <begin position="28"/>
        <end position="296"/>
    </location>
</feature>
<evidence type="ECO:0000256" key="7">
    <source>
        <dbReference type="ARBA" id="ARBA00022801"/>
    </source>
</evidence>
<evidence type="ECO:0000256" key="3">
    <source>
        <dbReference type="ARBA" id="ARBA00008891"/>
    </source>
</evidence>
<dbReference type="InterPro" id="IPR000070">
    <property type="entry name" value="Pectinesterase_cat"/>
</dbReference>
<comment type="caution">
    <text evidence="13">The sequence shown here is derived from an EMBL/GenBank/DDBJ whole genome shotgun (WGS) entry which is preliminary data.</text>
</comment>
<dbReference type="FunFam" id="2.160.20.10:FF:000014">
    <property type="entry name" value="Pectinesterase"/>
    <property type="match status" value="1"/>
</dbReference>
<feature type="chain" id="PRO_5020834113" description="Pectinesterase" evidence="11">
    <location>
        <begin position="18"/>
        <end position="331"/>
    </location>
</feature>
<dbReference type="Gene3D" id="2.160.20.10">
    <property type="entry name" value="Single-stranded right-handed beta-helix, Pectin lyase-like"/>
    <property type="match status" value="1"/>
</dbReference>
<keyword evidence="11" id="KW-0961">Cell wall biogenesis/degradation</keyword>
<keyword evidence="8 11" id="KW-0063">Aspartyl esterase</keyword>
<dbReference type="GO" id="GO:0042545">
    <property type="term" value="P:cell wall modification"/>
    <property type="evidence" value="ECO:0007669"/>
    <property type="project" value="UniProtKB-UniRule"/>
</dbReference>
<feature type="signal peptide" evidence="11">
    <location>
        <begin position="1"/>
        <end position="17"/>
    </location>
</feature>
<sequence>MISYLGILLAFLAIAHALTTAPSGALVVGTNSTSYTTVQAAVDALDTSSSDEQVIFIQAGTYKEQVYIKALTGPLTIYGYSEDDSIYASNQATITYSDALANEDTDDETATLRVWTSDFKMYNVDVKNTYGQSNDDGQALALSASAENQGYYACGFYGYQDTILAETGAQLYGKCYIEGATDFIFGQEAAAWFDACDIRVLQASLGYVTASGRSSDDDGYYVINNSTVAAAAGADVASGAFYLGRPWRDYARVVFQDTSMTDVINSAGWSEWSAAEPNTDHVTFEEYGNTGAGSEGTRASFASTLTEPIAITAVLGSDYASAVYYDAAYVS</sequence>
<dbReference type="PANTHER" id="PTHR31321">
    <property type="entry name" value="ACYL-COA THIOESTER HYDROLASE YBHC-RELATED"/>
    <property type="match status" value="1"/>
</dbReference>
<comment type="subcellular location">
    <subcellularLocation>
        <location evidence="1 11">Secreted</location>
    </subcellularLocation>
</comment>
<evidence type="ECO:0000313" key="14">
    <source>
        <dbReference type="Proteomes" id="UP000308549"/>
    </source>
</evidence>
<dbReference type="PANTHER" id="PTHR31321:SF127">
    <property type="entry name" value="PECTINESTERASE"/>
    <property type="match status" value="1"/>
</dbReference>
<comment type="catalytic activity">
    <reaction evidence="9 11">
        <text>[(1-&gt;4)-alpha-D-galacturonosyl methyl ester](n) + n H2O = [(1-&gt;4)-alpha-D-galacturonosyl](n) + n methanol + n H(+)</text>
        <dbReference type="Rhea" id="RHEA:22380"/>
        <dbReference type="Rhea" id="RHEA-COMP:14570"/>
        <dbReference type="Rhea" id="RHEA-COMP:14573"/>
        <dbReference type="ChEBI" id="CHEBI:15377"/>
        <dbReference type="ChEBI" id="CHEBI:15378"/>
        <dbReference type="ChEBI" id="CHEBI:17790"/>
        <dbReference type="ChEBI" id="CHEBI:140522"/>
        <dbReference type="ChEBI" id="CHEBI:140523"/>
        <dbReference type="EC" id="3.1.1.11"/>
    </reaction>
</comment>
<dbReference type="InterPro" id="IPR011050">
    <property type="entry name" value="Pectin_lyase_fold/virulence"/>
</dbReference>
<dbReference type="SUPFAM" id="SSF51126">
    <property type="entry name" value="Pectin lyase-like"/>
    <property type="match status" value="1"/>
</dbReference>
<dbReference type="Proteomes" id="UP000308549">
    <property type="component" value="Unassembled WGS sequence"/>
</dbReference>
<name>A0A4U0TK40_9PEZI</name>
<evidence type="ECO:0000256" key="1">
    <source>
        <dbReference type="ARBA" id="ARBA00004613"/>
    </source>
</evidence>
<evidence type="ECO:0000256" key="2">
    <source>
        <dbReference type="ARBA" id="ARBA00005184"/>
    </source>
</evidence>
<dbReference type="PROSITE" id="PS00503">
    <property type="entry name" value="PECTINESTERASE_2"/>
    <property type="match status" value="1"/>
</dbReference>
<dbReference type="AlphaFoldDB" id="A0A4U0TK40"/>
<evidence type="ECO:0000256" key="8">
    <source>
        <dbReference type="ARBA" id="ARBA00023085"/>
    </source>
</evidence>
<accession>A0A4U0TK40</accession>
<dbReference type="EC" id="3.1.1.11" evidence="4 11"/>
<dbReference type="InterPro" id="IPR033131">
    <property type="entry name" value="Pectinesterase_Asp_AS"/>
</dbReference>
<comment type="pathway">
    <text evidence="2 11">Glycan metabolism; pectin degradation; 2-dehydro-3-deoxy-D-gluconate from pectin: step 1/5.</text>
</comment>
<dbReference type="GO" id="GO:0030599">
    <property type="term" value="F:pectinesterase activity"/>
    <property type="evidence" value="ECO:0007669"/>
    <property type="project" value="UniProtKB-UniRule"/>
</dbReference>
<gene>
    <name evidence="13" type="ORF">B0A50_08107</name>
</gene>